<keyword evidence="3" id="KW-1185">Reference proteome</keyword>
<dbReference type="AlphaFoldDB" id="A0A2U8DZ18"/>
<dbReference type="InterPro" id="IPR018540">
    <property type="entry name" value="Spo0E-like"/>
</dbReference>
<keyword evidence="1" id="KW-0175">Coiled coil</keyword>
<name>A0A2U8DZ18_9CLOT</name>
<organism evidence="2 3">
    <name type="scientific">Clostridium drakei</name>
    <dbReference type="NCBI Taxonomy" id="332101"/>
    <lineage>
        <taxon>Bacteria</taxon>
        <taxon>Bacillati</taxon>
        <taxon>Bacillota</taxon>
        <taxon>Clostridia</taxon>
        <taxon>Eubacteriales</taxon>
        <taxon>Clostridiaceae</taxon>
        <taxon>Clostridium</taxon>
    </lineage>
</organism>
<dbReference type="EMBL" id="CP020953">
    <property type="protein sequence ID" value="AWI07821.1"/>
    <property type="molecule type" value="Genomic_DNA"/>
</dbReference>
<dbReference type="InterPro" id="IPR036638">
    <property type="entry name" value="HLH_DNA-bd_sf"/>
</dbReference>
<sequence>MPLKGEIIIEQLKKLEILIEELRAQLYDIINKKNGDLLSPEVVTASKMLDSALNTYIELIK</sequence>
<dbReference type="Pfam" id="PF09388">
    <property type="entry name" value="SpoOE-like"/>
    <property type="match status" value="1"/>
</dbReference>
<dbReference type="Gene3D" id="4.10.280.10">
    <property type="entry name" value="Helix-loop-helix DNA-binding domain"/>
    <property type="match status" value="1"/>
</dbReference>
<dbReference type="InterPro" id="IPR037208">
    <property type="entry name" value="Spo0E-like_sf"/>
</dbReference>
<reference evidence="3" key="1">
    <citation type="submission" date="2017-04" db="EMBL/GenBank/DDBJ databases">
        <authorList>
            <person name="Song Y."/>
            <person name="Cho B.-K."/>
        </authorList>
    </citation>
    <scope>NUCLEOTIDE SEQUENCE [LARGE SCALE GENOMIC DNA]</scope>
    <source>
        <strain evidence="3">SL1</strain>
    </source>
</reference>
<dbReference type="GO" id="GO:0046983">
    <property type="term" value="F:protein dimerization activity"/>
    <property type="evidence" value="ECO:0007669"/>
    <property type="project" value="InterPro"/>
</dbReference>
<dbReference type="Proteomes" id="UP000244910">
    <property type="component" value="Chromosome"/>
</dbReference>
<dbReference type="GO" id="GO:0043937">
    <property type="term" value="P:regulation of sporulation"/>
    <property type="evidence" value="ECO:0007669"/>
    <property type="project" value="InterPro"/>
</dbReference>
<evidence type="ECO:0000313" key="2">
    <source>
        <dbReference type="EMBL" id="AWI07821.1"/>
    </source>
</evidence>
<dbReference type="SUPFAM" id="SSF140500">
    <property type="entry name" value="BAS1536-like"/>
    <property type="match status" value="1"/>
</dbReference>
<dbReference type="KEGG" id="cdrk:B9W14_19360"/>
<accession>A0A2U8DZ18</accession>
<proteinExistence type="predicted"/>
<protein>
    <submittedName>
        <fullName evidence="2">Spo0E family sporulation regulatory protein-aspartic acid phosphatase</fullName>
    </submittedName>
</protein>
<evidence type="ECO:0000256" key="1">
    <source>
        <dbReference type="SAM" id="Coils"/>
    </source>
</evidence>
<gene>
    <name evidence="2" type="ORF">B9W14_19360</name>
</gene>
<evidence type="ECO:0000313" key="3">
    <source>
        <dbReference type="Proteomes" id="UP000244910"/>
    </source>
</evidence>
<feature type="coiled-coil region" evidence="1">
    <location>
        <begin position="5"/>
        <end position="32"/>
    </location>
</feature>